<proteinExistence type="predicted"/>
<dbReference type="AlphaFoldDB" id="A0A9P5LCR3"/>
<gene>
    <name evidence="2" type="ORF">G7Z17_g4304</name>
</gene>
<accession>A0A9P5LCR3</accession>
<organism evidence="2 3">
    <name type="scientific">Cylindrodendrum hubeiense</name>
    <dbReference type="NCBI Taxonomy" id="595255"/>
    <lineage>
        <taxon>Eukaryota</taxon>
        <taxon>Fungi</taxon>
        <taxon>Dikarya</taxon>
        <taxon>Ascomycota</taxon>
        <taxon>Pezizomycotina</taxon>
        <taxon>Sordariomycetes</taxon>
        <taxon>Hypocreomycetidae</taxon>
        <taxon>Hypocreales</taxon>
        <taxon>Nectriaceae</taxon>
        <taxon>Cylindrodendrum</taxon>
    </lineage>
</organism>
<dbReference type="EMBL" id="JAANBB010000060">
    <property type="protein sequence ID" value="KAF7552440.1"/>
    <property type="molecule type" value="Genomic_DNA"/>
</dbReference>
<feature type="region of interest" description="Disordered" evidence="1">
    <location>
        <begin position="1"/>
        <end position="25"/>
    </location>
</feature>
<evidence type="ECO:0000313" key="3">
    <source>
        <dbReference type="Proteomes" id="UP000722485"/>
    </source>
</evidence>
<keyword evidence="3" id="KW-1185">Reference proteome</keyword>
<name>A0A9P5LCR3_9HYPO</name>
<comment type="caution">
    <text evidence="2">The sequence shown here is derived from an EMBL/GenBank/DDBJ whole genome shotgun (WGS) entry which is preliminary data.</text>
</comment>
<protein>
    <submittedName>
        <fullName evidence="2">Uncharacterized protein</fullName>
    </submittedName>
</protein>
<feature type="region of interest" description="Disordered" evidence="1">
    <location>
        <begin position="68"/>
        <end position="89"/>
    </location>
</feature>
<dbReference type="Proteomes" id="UP000722485">
    <property type="component" value="Unassembled WGS sequence"/>
</dbReference>
<evidence type="ECO:0000313" key="2">
    <source>
        <dbReference type="EMBL" id="KAF7552440.1"/>
    </source>
</evidence>
<reference evidence="2" key="1">
    <citation type="submission" date="2020-03" db="EMBL/GenBank/DDBJ databases">
        <title>Draft Genome Sequence of Cylindrodendrum hubeiense.</title>
        <authorList>
            <person name="Buettner E."/>
            <person name="Kellner H."/>
        </authorList>
    </citation>
    <scope>NUCLEOTIDE SEQUENCE</scope>
    <source>
        <strain evidence="2">IHI 201604</strain>
    </source>
</reference>
<evidence type="ECO:0000256" key="1">
    <source>
        <dbReference type="SAM" id="MobiDB-lite"/>
    </source>
</evidence>
<feature type="region of interest" description="Disordered" evidence="1">
    <location>
        <begin position="205"/>
        <end position="240"/>
    </location>
</feature>
<sequence length="240" mass="25720">MQGRPTTAGDLPAIDTEPEPWQRREGRIKRVRPEALSRFPASGFRMLAGAPWRARSPVATACDPSVIGWPPSSASGQLRPEPRRDQRGSTAYMQHRGVAIGIHSWLEVQDTPFPGSSKYCGCRPAERSNAEPLVKNEWSTQEQTAAAGTSFTTPGVVDSLPVRGSYLGHPQPQGSIAITVYIGVAAGFLAQLPISPISCTEARAKPPNTVMPGRRAGANPGLMRSSQSPQALGLIESCRE</sequence>